<organism evidence="2 4">
    <name type="scientific">Pedobacter alluvionis</name>
    <dbReference type="NCBI Taxonomy" id="475253"/>
    <lineage>
        <taxon>Bacteria</taxon>
        <taxon>Pseudomonadati</taxon>
        <taxon>Bacteroidota</taxon>
        <taxon>Sphingobacteriia</taxon>
        <taxon>Sphingobacteriales</taxon>
        <taxon>Sphingobacteriaceae</taxon>
        <taxon>Pedobacter</taxon>
    </lineage>
</organism>
<dbReference type="EMBL" id="SOPX01000006">
    <property type="protein sequence ID" value="TFB28328.1"/>
    <property type="molecule type" value="Genomic_DNA"/>
</dbReference>
<evidence type="ECO:0000259" key="1">
    <source>
        <dbReference type="Pfam" id="PF05076"/>
    </source>
</evidence>
<dbReference type="AlphaFoldDB" id="A0A497XRH4"/>
<dbReference type="RefSeq" id="WP_121288004.1">
    <property type="nucleotide sequence ID" value="NZ_RCCK01000016.1"/>
</dbReference>
<dbReference type="Proteomes" id="UP000297429">
    <property type="component" value="Unassembled WGS sequence"/>
</dbReference>
<evidence type="ECO:0000313" key="2">
    <source>
        <dbReference type="EMBL" id="RLJ69617.1"/>
    </source>
</evidence>
<evidence type="ECO:0000313" key="4">
    <source>
        <dbReference type="Proteomes" id="UP000273898"/>
    </source>
</evidence>
<proteinExistence type="predicted"/>
<keyword evidence="5" id="KW-1185">Reference proteome</keyword>
<reference evidence="2 4" key="1">
    <citation type="submission" date="2018-10" db="EMBL/GenBank/DDBJ databases">
        <title>Genomic Encyclopedia of Archaeal and Bacterial Type Strains, Phase II (KMG-II): from individual species to whole genera.</title>
        <authorList>
            <person name="Goeker M."/>
        </authorList>
    </citation>
    <scope>NUCLEOTIDE SEQUENCE [LARGE SCALE GENOMIC DNA]</scope>
    <source>
        <strain evidence="2 4">DSM 19624</strain>
    </source>
</reference>
<gene>
    <name evidence="2" type="ORF">BCL90_5215</name>
    <name evidence="3" type="ORF">E3V97_22835</name>
</gene>
<reference evidence="3 5" key="2">
    <citation type="submission" date="2019-03" db="EMBL/GenBank/DDBJ databases">
        <authorList>
            <person name="He R.-H."/>
        </authorList>
    </citation>
    <scope>NUCLEOTIDE SEQUENCE [LARGE SCALE GENOMIC DNA]</scope>
    <source>
        <strain evidence="3 5">DSM 19624</strain>
    </source>
</reference>
<protein>
    <submittedName>
        <fullName evidence="3">Suppressor of fused domain protein</fullName>
    </submittedName>
    <submittedName>
        <fullName evidence="2">Suppressor of fused protein SUFU</fullName>
    </submittedName>
</protein>
<dbReference type="EMBL" id="RCCK01000016">
    <property type="protein sequence ID" value="RLJ69617.1"/>
    <property type="molecule type" value="Genomic_DNA"/>
</dbReference>
<dbReference type="Pfam" id="PF05076">
    <property type="entry name" value="SUFU"/>
    <property type="match status" value="1"/>
</dbReference>
<dbReference type="Proteomes" id="UP000273898">
    <property type="component" value="Unassembled WGS sequence"/>
</dbReference>
<accession>A0A497XRH4</accession>
<dbReference type="InterPro" id="IPR020941">
    <property type="entry name" value="SUFU-like_domain"/>
</dbReference>
<name>A0A497XRH4_9SPHI</name>
<feature type="domain" description="Suppressor of fused-like" evidence="1">
    <location>
        <begin position="38"/>
        <end position="208"/>
    </location>
</feature>
<sequence length="212" mass="24453">MKNSIPNSVEIVDNHLNQFFDDDEDIVVFDEIESEVIHRDIFFIKANKNRPYHILLSCGMSALPMKVPGDVDSSPYAELMFLLPKEWNLNYDSFGDERNYWPIRLMKQLMILPHPHETWLGFGHTFTYQENGVFAEGAGFNSVMLAYSTEISDDFTKIELENNQAVSIYSLIPLYKEELEFKNQNGAVALLELLDQHDVTEIVKIGRKNVCI</sequence>
<evidence type="ECO:0000313" key="5">
    <source>
        <dbReference type="Proteomes" id="UP000297429"/>
    </source>
</evidence>
<evidence type="ECO:0000313" key="3">
    <source>
        <dbReference type="EMBL" id="TFB28328.1"/>
    </source>
</evidence>
<comment type="caution">
    <text evidence="2">The sequence shown here is derived from an EMBL/GenBank/DDBJ whole genome shotgun (WGS) entry which is preliminary data.</text>
</comment>
<dbReference type="OrthoDB" id="4827574at2"/>